<dbReference type="RefSeq" id="WP_386734329.1">
    <property type="nucleotide sequence ID" value="NZ_JBHRXI010000004.1"/>
</dbReference>
<reference evidence="9" key="1">
    <citation type="journal article" date="2019" name="Int. J. Syst. Evol. Microbiol.">
        <title>The Global Catalogue of Microorganisms (GCM) 10K type strain sequencing project: providing services to taxonomists for standard genome sequencing and annotation.</title>
        <authorList>
            <consortium name="The Broad Institute Genomics Platform"/>
            <consortium name="The Broad Institute Genome Sequencing Center for Infectious Disease"/>
            <person name="Wu L."/>
            <person name="Ma J."/>
        </authorList>
    </citation>
    <scope>NUCLEOTIDE SEQUENCE [LARGE SCALE GENOMIC DNA]</scope>
    <source>
        <strain evidence="9">KCTC 42911</strain>
    </source>
</reference>
<evidence type="ECO:0000256" key="5">
    <source>
        <dbReference type="ARBA" id="ARBA00022932"/>
    </source>
</evidence>
<dbReference type="GO" id="GO:0003887">
    <property type="term" value="F:DNA-directed DNA polymerase activity"/>
    <property type="evidence" value="ECO:0007669"/>
    <property type="project" value="UniProtKB-EC"/>
</dbReference>
<evidence type="ECO:0000256" key="3">
    <source>
        <dbReference type="ARBA" id="ARBA00022695"/>
    </source>
</evidence>
<comment type="similarity">
    <text evidence="6">Belongs to the DNA polymerase HolA subunit family.</text>
</comment>
<dbReference type="Gene3D" id="3.40.50.300">
    <property type="entry name" value="P-loop containing nucleotide triphosphate hydrolases"/>
    <property type="match status" value="1"/>
</dbReference>
<evidence type="ECO:0000256" key="2">
    <source>
        <dbReference type="ARBA" id="ARBA00022679"/>
    </source>
</evidence>
<dbReference type="Proteomes" id="UP001595629">
    <property type="component" value="Unassembled WGS sequence"/>
</dbReference>
<dbReference type="EMBL" id="JBHRXI010000004">
    <property type="protein sequence ID" value="MFC3613153.1"/>
    <property type="molecule type" value="Genomic_DNA"/>
</dbReference>
<keyword evidence="3 8" id="KW-0548">Nucleotidyltransferase</keyword>
<dbReference type="EC" id="2.7.7.7" evidence="1"/>
<comment type="caution">
    <text evidence="8">The sequence shown here is derived from an EMBL/GenBank/DDBJ whole genome shotgun (WGS) entry which is preliminary data.</text>
</comment>
<comment type="catalytic activity">
    <reaction evidence="7">
        <text>DNA(n) + a 2'-deoxyribonucleoside 5'-triphosphate = DNA(n+1) + diphosphate</text>
        <dbReference type="Rhea" id="RHEA:22508"/>
        <dbReference type="Rhea" id="RHEA-COMP:17339"/>
        <dbReference type="Rhea" id="RHEA-COMP:17340"/>
        <dbReference type="ChEBI" id="CHEBI:33019"/>
        <dbReference type="ChEBI" id="CHEBI:61560"/>
        <dbReference type="ChEBI" id="CHEBI:173112"/>
        <dbReference type="EC" id="2.7.7.7"/>
    </reaction>
</comment>
<gene>
    <name evidence="8" type="primary">holA</name>
    <name evidence="8" type="ORF">ACFORG_05210</name>
</gene>
<dbReference type="InterPro" id="IPR027417">
    <property type="entry name" value="P-loop_NTPase"/>
</dbReference>
<evidence type="ECO:0000256" key="7">
    <source>
        <dbReference type="ARBA" id="ARBA00049244"/>
    </source>
</evidence>
<sequence>MKLSAREADGYFAKPDADKTGLLIYGGDAMRVALKRQQMLAALLGPGAEEEMRLARLAGGDLRSDPAQLIDAVKAVGFFPGPRAVFVEEANEHSAPAILAALEDWAPGDAQIVVTAGALKPSSKIRKAFEAHRNAFAVGLYDDPPSRAEIERILAEAGLREVPRDSMSALADMAAELGPGDFGQTMEKLALYKRGDESPLSLSDIEACAPRSTEAGLDSVFNVVAEGRVGEIGPLIKRVQAQGTNAVALCIGATRHFRTLYACAADPGGPAQGIGKLRPPIYGPRRDRVLRQSQQWGAHRLETALTVLTDTDLSLRSANQTAPAMAMVERAMIRLAMLARSR</sequence>
<keyword evidence="9" id="KW-1185">Reference proteome</keyword>
<proteinExistence type="inferred from homology"/>
<dbReference type="SUPFAM" id="SSF52540">
    <property type="entry name" value="P-loop containing nucleoside triphosphate hydrolases"/>
    <property type="match status" value="1"/>
</dbReference>
<evidence type="ECO:0000256" key="4">
    <source>
        <dbReference type="ARBA" id="ARBA00022705"/>
    </source>
</evidence>
<evidence type="ECO:0000313" key="8">
    <source>
        <dbReference type="EMBL" id="MFC3613153.1"/>
    </source>
</evidence>
<name>A0ABV7TFE3_9RHOB</name>
<keyword evidence="4" id="KW-0235">DNA replication</keyword>
<keyword evidence="2 8" id="KW-0808">Transferase</keyword>
<dbReference type="PANTHER" id="PTHR34388:SF1">
    <property type="entry name" value="DNA POLYMERASE III SUBUNIT DELTA"/>
    <property type="match status" value="1"/>
</dbReference>
<evidence type="ECO:0000313" key="9">
    <source>
        <dbReference type="Proteomes" id="UP001595629"/>
    </source>
</evidence>
<dbReference type="InterPro" id="IPR008921">
    <property type="entry name" value="DNA_pol3_clamp-load_cplx_C"/>
</dbReference>
<keyword evidence="5" id="KW-0239">DNA-directed DNA polymerase</keyword>
<evidence type="ECO:0000256" key="1">
    <source>
        <dbReference type="ARBA" id="ARBA00012417"/>
    </source>
</evidence>
<dbReference type="PANTHER" id="PTHR34388">
    <property type="entry name" value="DNA POLYMERASE III SUBUNIT DELTA"/>
    <property type="match status" value="1"/>
</dbReference>
<dbReference type="NCBIfam" id="TIGR01128">
    <property type="entry name" value="holA"/>
    <property type="match status" value="1"/>
</dbReference>
<evidence type="ECO:0000256" key="6">
    <source>
        <dbReference type="ARBA" id="ARBA00034754"/>
    </source>
</evidence>
<organism evidence="8 9">
    <name type="scientific">Lutimaribacter marinistellae</name>
    <dbReference type="NCBI Taxonomy" id="1820329"/>
    <lineage>
        <taxon>Bacteria</taxon>
        <taxon>Pseudomonadati</taxon>
        <taxon>Pseudomonadota</taxon>
        <taxon>Alphaproteobacteria</taxon>
        <taxon>Rhodobacterales</taxon>
        <taxon>Roseobacteraceae</taxon>
        <taxon>Lutimaribacter</taxon>
    </lineage>
</organism>
<accession>A0ABV7TFE3</accession>
<dbReference type="SUPFAM" id="SSF48019">
    <property type="entry name" value="post-AAA+ oligomerization domain-like"/>
    <property type="match status" value="1"/>
</dbReference>
<dbReference type="InterPro" id="IPR005790">
    <property type="entry name" value="DNA_polIII_delta"/>
</dbReference>
<dbReference type="Gene3D" id="1.20.272.10">
    <property type="match status" value="1"/>
</dbReference>
<protein>
    <recommendedName>
        <fullName evidence="1">DNA-directed DNA polymerase</fullName>
        <ecNumber evidence="1">2.7.7.7</ecNumber>
    </recommendedName>
</protein>